<protein>
    <submittedName>
        <fullName evidence="4">Cobalamin-binding domain protein</fullName>
    </submittedName>
</protein>
<keyword evidence="2" id="KW-0170">Cobalt</keyword>
<comment type="caution">
    <text evidence="4">The sequence shown here is derived from an EMBL/GenBank/DDBJ whole genome shotgun (WGS) entry which is preliminary data.</text>
</comment>
<dbReference type="Pfam" id="PF02310">
    <property type="entry name" value="B12-binding"/>
    <property type="match status" value="1"/>
</dbReference>
<dbReference type="RefSeq" id="WP_052111306.1">
    <property type="nucleotide sequence ID" value="NZ_AVBF01000028.1"/>
</dbReference>
<feature type="domain" description="B12-binding" evidence="3">
    <location>
        <begin position="87"/>
        <end position="214"/>
    </location>
</feature>
<dbReference type="OrthoDB" id="5756833at2"/>
<dbReference type="PANTHER" id="PTHR45833:SF1">
    <property type="entry name" value="METHIONINE SYNTHASE"/>
    <property type="match status" value="1"/>
</dbReference>
<reference evidence="4 5" key="1">
    <citation type="journal article" date="2015" name="Stand. Genomic Sci.">
        <title>High quality draft genome sequence of the moderately halophilic bacterium Pontibacillus yanchengensis Y32(T) and comparison among Pontibacillus genomes.</title>
        <authorList>
            <person name="Huang J."/>
            <person name="Qiao Z.X."/>
            <person name="Tang J.W."/>
            <person name="Wang G."/>
        </authorList>
    </citation>
    <scope>NUCLEOTIDE SEQUENCE [LARGE SCALE GENOMIC DNA]</scope>
    <source>
        <strain evidence="4 5">Y32</strain>
    </source>
</reference>
<name>A0A0A2T9R6_9BACI</name>
<sequence>MNHHTQMAKLFLEGNEDEALQYLQTAQTPFNRLMAYEQFLTPTMYHIGDLWENNQISVADEHLATAVCDFVLSQVDYRSTKQGLDQAKKVLLFGVEEEQHYLGLKMVASVFREHGWKVRYLGPNLPLEHVHKQITTFKPDVIGISAALSYRLPKLQEVVESFQKLEWNPQILIGGRMAKKHDLSKFVSDKVFIMKDLEQLQGWLEEDQNKVNATSS</sequence>
<dbReference type="InterPro" id="IPR003759">
    <property type="entry name" value="Cbl-bd_cap"/>
</dbReference>
<organism evidence="4 5">
    <name type="scientific">Pontibacillus yanchengensis Y32</name>
    <dbReference type="NCBI Taxonomy" id="1385514"/>
    <lineage>
        <taxon>Bacteria</taxon>
        <taxon>Bacillati</taxon>
        <taxon>Bacillota</taxon>
        <taxon>Bacilli</taxon>
        <taxon>Bacillales</taxon>
        <taxon>Bacillaceae</taxon>
        <taxon>Pontibacillus</taxon>
    </lineage>
</organism>
<dbReference type="InterPro" id="IPR036724">
    <property type="entry name" value="Cobalamin-bd_sf"/>
</dbReference>
<dbReference type="EMBL" id="AVBF01000028">
    <property type="protein sequence ID" value="KGP72562.1"/>
    <property type="molecule type" value="Genomic_DNA"/>
</dbReference>
<dbReference type="Pfam" id="PF02607">
    <property type="entry name" value="B12-binding_2"/>
    <property type="match status" value="1"/>
</dbReference>
<dbReference type="InterPro" id="IPR006158">
    <property type="entry name" value="Cobalamin-bd"/>
</dbReference>
<keyword evidence="5" id="KW-1185">Reference proteome</keyword>
<evidence type="ECO:0000313" key="4">
    <source>
        <dbReference type="EMBL" id="KGP72562.1"/>
    </source>
</evidence>
<dbReference type="InterPro" id="IPR036594">
    <property type="entry name" value="Meth_synthase_dom"/>
</dbReference>
<dbReference type="GO" id="GO:0046653">
    <property type="term" value="P:tetrahydrofolate metabolic process"/>
    <property type="evidence" value="ECO:0007669"/>
    <property type="project" value="TreeGrafter"/>
</dbReference>
<dbReference type="GO" id="GO:0046872">
    <property type="term" value="F:metal ion binding"/>
    <property type="evidence" value="ECO:0007669"/>
    <property type="project" value="UniProtKB-KW"/>
</dbReference>
<gene>
    <name evidence="4" type="ORF">N782_11830</name>
</gene>
<dbReference type="CDD" id="cd02065">
    <property type="entry name" value="B12-binding_like"/>
    <property type="match status" value="1"/>
</dbReference>
<dbReference type="GO" id="GO:0008705">
    <property type="term" value="F:methionine synthase activity"/>
    <property type="evidence" value="ECO:0007669"/>
    <property type="project" value="TreeGrafter"/>
</dbReference>
<evidence type="ECO:0000256" key="2">
    <source>
        <dbReference type="ARBA" id="ARBA00023285"/>
    </source>
</evidence>
<keyword evidence="1" id="KW-0479">Metal-binding</keyword>
<evidence type="ECO:0000256" key="1">
    <source>
        <dbReference type="ARBA" id="ARBA00022723"/>
    </source>
</evidence>
<dbReference type="PROSITE" id="PS51332">
    <property type="entry name" value="B12_BINDING"/>
    <property type="match status" value="1"/>
</dbReference>
<proteinExistence type="predicted"/>
<dbReference type="GO" id="GO:0050667">
    <property type="term" value="P:homocysteine metabolic process"/>
    <property type="evidence" value="ECO:0007669"/>
    <property type="project" value="TreeGrafter"/>
</dbReference>
<dbReference type="STRING" id="1385514.N782_11830"/>
<dbReference type="GO" id="GO:0031419">
    <property type="term" value="F:cobalamin binding"/>
    <property type="evidence" value="ECO:0007669"/>
    <property type="project" value="InterPro"/>
</dbReference>
<dbReference type="AlphaFoldDB" id="A0A0A2T9R6"/>
<dbReference type="Gene3D" id="3.40.50.280">
    <property type="entry name" value="Cobalamin-binding domain"/>
    <property type="match status" value="1"/>
</dbReference>
<accession>A0A0A2T9R6</accession>
<evidence type="ECO:0000313" key="5">
    <source>
        <dbReference type="Proteomes" id="UP000030147"/>
    </source>
</evidence>
<dbReference type="InterPro" id="IPR050554">
    <property type="entry name" value="Met_Synthase/Corrinoid"/>
</dbReference>
<dbReference type="eggNOG" id="COG5012">
    <property type="taxonomic scope" value="Bacteria"/>
</dbReference>
<dbReference type="PANTHER" id="PTHR45833">
    <property type="entry name" value="METHIONINE SYNTHASE"/>
    <property type="match status" value="1"/>
</dbReference>
<dbReference type="Gene3D" id="1.10.1240.10">
    <property type="entry name" value="Methionine synthase domain"/>
    <property type="match status" value="1"/>
</dbReference>
<dbReference type="GO" id="GO:0005829">
    <property type="term" value="C:cytosol"/>
    <property type="evidence" value="ECO:0007669"/>
    <property type="project" value="TreeGrafter"/>
</dbReference>
<dbReference type="SUPFAM" id="SSF52242">
    <property type="entry name" value="Cobalamin (vitamin B12)-binding domain"/>
    <property type="match status" value="1"/>
</dbReference>
<evidence type="ECO:0000259" key="3">
    <source>
        <dbReference type="PROSITE" id="PS51332"/>
    </source>
</evidence>
<dbReference type="Proteomes" id="UP000030147">
    <property type="component" value="Unassembled WGS sequence"/>
</dbReference>